<dbReference type="KEGG" id="ppx:T1E_3194"/>
<reference evidence="3" key="1">
    <citation type="journal article" date="2013" name="Microb. Biotechnol.">
        <title>Metabolic potential of the organic-solvent tolerant Pseudomonas putida DOT-T1E deduced from its annotated genome.</title>
        <authorList>
            <person name="Udaondo Z."/>
            <person name="Molina L."/>
            <person name="Daniels C."/>
            <person name="Gomez M.J."/>
            <person name="Molina-Henares M.A."/>
            <person name="Matilla M.A."/>
            <person name="Roca A."/>
            <person name="Fernandez M."/>
            <person name="Duque E."/>
            <person name="Segura A."/>
            <person name="Ramos J.L."/>
        </authorList>
    </citation>
    <scope>NUCLEOTIDE SEQUENCE [LARGE SCALE GENOMIC DNA]</scope>
    <source>
        <strain evidence="3">DOT-T1E</strain>
    </source>
</reference>
<dbReference type="PATRIC" id="fig|1196325.3.peg.3160"/>
<accession>I7C7F2</accession>
<evidence type="ECO:0000313" key="2">
    <source>
        <dbReference type="EMBL" id="AFO49031.1"/>
    </source>
</evidence>
<sequence>MINFHSEKPAEQDLFPGGSHEKVASAMQAYITTPNASQVIGLDGEFGSGKSSILEMLGNKLKAADASYRVWFFDCEQNYQGSTKSNFIELFTDQLLEDTRSGSKEAQALTRIRDLALGREFEYSKKTTSHVSAWALLLLASLFFSSSSFKEIFKLAQPAAEVATSLLVANWAAFLSPGIVLFFAWVCNHGRDVGVGKKWSLLSLFKGSSHDYINEKIEVSKEVTPLDLKRALVEQLKLVPKLRYVVILDNLDRLPKESLRSVWSDLEIFTSVASVKNLTVVVPFCSSKVAAYLSADADRKYDSRDFIAKKFPVVFRAPPVITSGWKDGFRQMWKHTFTQAEASTAEHCAQMLHRHSPMANGLVTPRLQKKFINDIATTSLVVGDHISLVCIAAHLLLCRYNEFPVEEILRKDGVSAYYKALVKLDDSAVNKVAETNTLLTTVVGQDMNAGWQIQILQVHFLTTSEIAIAELLDEPLRQAIEAADADKLYSLTSLFGFSDAFKRLLAAGLPLTQLLPPIHAAHEKHGGEWVNDVIQQINEADLVRLPEIDAGKAKFYDAVRYGITVGLNPSKIARHGKMLRDSIEGMISLPYDASSFSALESGVKEYDLYLAAVGEEFGSLVVTSAECIMHLLALIETLKVIKADHFTLDSDCIETAYHQLACTENHPLDMVPLESDSVVPAVNWMYGSLRLGDGLTGGISSEDMVALVKDCSTGNSSAIISLALAEAIDQTVLNNVALLLSSDASDIARTVAAIVYIRNEDATSLTGIGKIEDVLKSELFQSLATATLLSSEVLPLLLGEAVNAVAPFVANLIIHKRLGSLNSSWLLKNYSAVMAAIEPHGVTQQMLLDWFSGWDVHAAKQTNKPQSIDAALLAGILATPESKFAAFKQGVFKFLDSSDRSEGDWKKLIGEASPQVVSIVQAMAQKSISLNSAATVGNAIVATLHAYVHEEDGCLLTGETVAMINTLLQALDEQSRHVIGGRLRTLFYSDPNSITRLVKVIDNYGHLILDIQPVNSEEATRLIRLLDYIGRYPEVAQQAATFLDGRADQLSKYRYSESLRQGMASVVTKLEKLTPTIFKRFARKSWFASYFKTARSDQMADEVEAEVKD</sequence>
<dbReference type="RefSeq" id="WP_014860732.1">
    <property type="nucleotide sequence ID" value="NC_018220.1"/>
</dbReference>
<gene>
    <name evidence="2" type="ordered locus">T1E_3194</name>
</gene>
<dbReference type="SUPFAM" id="SSF52540">
    <property type="entry name" value="P-loop containing nucleoside triphosphate hydrolases"/>
    <property type="match status" value="1"/>
</dbReference>
<evidence type="ECO:0000313" key="3">
    <source>
        <dbReference type="Proteomes" id="UP000006503"/>
    </source>
</evidence>
<dbReference type="AlphaFoldDB" id="I7C7F2"/>
<dbReference type="EMBL" id="CP003734">
    <property type="protein sequence ID" value="AFO49031.1"/>
    <property type="molecule type" value="Genomic_DNA"/>
</dbReference>
<dbReference type="Proteomes" id="UP000006503">
    <property type="component" value="Chromosome"/>
</dbReference>
<feature type="domain" description="KAP NTPase" evidence="1">
    <location>
        <begin position="22"/>
        <end position="379"/>
    </location>
</feature>
<dbReference type="Pfam" id="PF07693">
    <property type="entry name" value="KAP_NTPase"/>
    <property type="match status" value="1"/>
</dbReference>
<protein>
    <recommendedName>
        <fullName evidence="1">KAP NTPase domain-containing protein</fullName>
    </recommendedName>
</protein>
<dbReference type="HOGENOM" id="CLU_279381_0_0_6"/>
<organism evidence="2 3">
    <name type="scientific">Pseudomonas putida (strain DOT-T1E)</name>
    <dbReference type="NCBI Taxonomy" id="1196325"/>
    <lineage>
        <taxon>Bacteria</taxon>
        <taxon>Pseudomonadati</taxon>
        <taxon>Pseudomonadota</taxon>
        <taxon>Gammaproteobacteria</taxon>
        <taxon>Pseudomonadales</taxon>
        <taxon>Pseudomonadaceae</taxon>
        <taxon>Pseudomonas</taxon>
    </lineage>
</organism>
<dbReference type="InterPro" id="IPR011646">
    <property type="entry name" value="KAP_P-loop"/>
</dbReference>
<name>I7C7F2_PSEPT</name>
<evidence type="ECO:0000259" key="1">
    <source>
        <dbReference type="Pfam" id="PF07693"/>
    </source>
</evidence>
<dbReference type="InterPro" id="IPR027417">
    <property type="entry name" value="P-loop_NTPase"/>
</dbReference>
<proteinExistence type="predicted"/>